<feature type="compositionally biased region" description="Basic and acidic residues" evidence="2">
    <location>
        <begin position="346"/>
        <end position="355"/>
    </location>
</feature>
<feature type="compositionally biased region" description="Acidic residues" evidence="2">
    <location>
        <begin position="668"/>
        <end position="677"/>
    </location>
</feature>
<reference evidence="4 5" key="1">
    <citation type="journal article" date="2018" name="Nat. Ecol. Evol.">
        <title>Genomic signatures of mitonuclear coevolution across populations of Tigriopus californicus.</title>
        <authorList>
            <person name="Barreto F.S."/>
            <person name="Watson E.T."/>
            <person name="Lima T.G."/>
            <person name="Willett C.S."/>
            <person name="Edmands S."/>
            <person name="Li W."/>
            <person name="Burton R.S."/>
        </authorList>
    </citation>
    <scope>NUCLEOTIDE SEQUENCE [LARGE SCALE GENOMIC DNA]</scope>
    <source>
        <strain evidence="4 5">San Diego</strain>
    </source>
</reference>
<dbReference type="Pfam" id="PF07001">
    <property type="entry name" value="BAT2_N"/>
    <property type="match status" value="1"/>
</dbReference>
<feature type="region of interest" description="Disordered" evidence="2">
    <location>
        <begin position="1416"/>
        <end position="1459"/>
    </location>
</feature>
<dbReference type="InterPro" id="IPR033184">
    <property type="entry name" value="PRRC2"/>
</dbReference>
<dbReference type="STRING" id="6832.A0A553NBM4"/>
<sequence>MSSLAATASAASNVHLGRRLPFGGPSSRPQHKLAPHKQGLQSLGKVPTARRAPANLPSLKAEGGSSLDGSTGNGWLSKEEKAAAGNAVDGKEKSPTTGPLSRTSGGGAGVDAGASMGMPQSLWRGKPGQSFLNQRSPLFGQEFPSLQAQEESANGTLALKSGGIKTEHKYGPGPALRPQNSGTWAHGGGSKPVAPVSSAKEETPSAAVLSVAPPVVAPPKPENFLAHFDVSTTSPLLNSHHTIKGVDLMSKKMGGLLNKKTEPVRATGPPHQQRSRNPIKETQVAFQGSIIDKEKLMRLDDLESCNDDWTRNNDIPMNLDRRFDSEEDRRRYKKKEEVMKNIERARRRREEEESKYGNQVPRSDGNMERGDQHSLNYGNNKIMNKPDKRIPLEKDLDPQELVNPGDLMAKPNSSAHLSHAQRPEGNVYPNDVEMPKKKDGLTSTDDERGNRPGLLNHQVRHNVSRDHYSIHTEEASLDPNHSDGRYLARDSKETSPQPKESGVRGKSRGGKANRGSRGSGGLEGGQQQRARDSNRGGGGNGVGSTGPHQQSHRGGGGGNTANTANTANTNISSSYGPASQTRSNKGNRGGDDYTEMSKEVNRRDNTADDLNSMGSSEATGVRASGWFPPRGLPSRRGRGNHSSQSHHRTSYVREDDNHQSTPDSVEPLSEESQDDDMGGGGGSSSRHPYGGGGSLRSNKRRSGGDMSMRGGIGGGNEPGGIGHFKKQPMDTNSIQSDNSRRGGANNRYDSIPATNPAKRQSPKQQVFDRRQNKLPPRLAKQREQNRQSSSRGGMGGSNPSHSEEEGPSSVVDTWARHDGTTFTANDETGGKGVQSFKLRSEESQAEASNQPVETIIFENTNLRTNKGFVSSGGQQQQQQCSNPDRPSTMKGQGKIDPSTDNSNPNLAVSHPMGFSGRANKHEDVNTDLKFDFTTFDTEIPHQNASRDESGTGVLSGKAHIQSSNKNSSSIHHPSAEDLNMKIASVKKVWDSNSLSAHESRTEPAKSSHFAFQDNSGPPPNQPSKAQSSSGNILENGDHSDIGDHHGGRKGEAGMNNGGKARHQDQHQSQQQRHHQQPPPNPHHQNPSGNANNMSNNNNHMSGNLAVASVASSQGVGLPSNSIPSSTSGGVLAGNDFDRRAPLAYNRLVNSSTGGISAFHSPPSLLAGQPHSLYQAFQLDSRNVANQLYPTYAGMGQSMLLPTPSTAAPNDMFGAAVVAAAAGGHNQYSLGHNPSGGSAQYAANILTSQRQQQQQQQQQANLINSKVQGPQIGPIGSKAGAPGNGNPQSFHQASGQMANPANSPLLIQYDNSGNPYLPRSGGQSGQTAFYQAFAAANSQNQNAGRQQQQSLGLQGFNAVNQAGLQSMAPNHIRGQQQHPQTMGMQYLKTTNDGGSNGNGNSGPAVCGAVAGGGAMKTYDSSNMGSRGGGGPPISNNPHPPSSGDEMAYNPTPIQRPQGSS</sequence>
<accession>A0A553NBM4</accession>
<proteinExistence type="predicted"/>
<feature type="compositionally biased region" description="Polar residues" evidence="2">
    <location>
        <begin position="1022"/>
        <end position="1032"/>
    </location>
</feature>
<feature type="compositionally biased region" description="Low complexity" evidence="2">
    <location>
        <begin position="1"/>
        <end position="12"/>
    </location>
</feature>
<gene>
    <name evidence="4" type="ORF">TCAL_14367</name>
</gene>
<keyword evidence="1" id="KW-0597">Phosphoprotein</keyword>
<feature type="compositionally biased region" description="Basic and acidic residues" evidence="2">
    <location>
        <begin position="588"/>
        <end position="606"/>
    </location>
</feature>
<feature type="region of interest" description="Disordered" evidence="2">
    <location>
        <begin position="866"/>
        <end position="920"/>
    </location>
</feature>
<feature type="region of interest" description="Disordered" evidence="2">
    <location>
        <begin position="939"/>
        <end position="973"/>
    </location>
</feature>
<dbReference type="InterPro" id="IPR009738">
    <property type="entry name" value="BAT2_N"/>
</dbReference>
<evidence type="ECO:0000313" key="5">
    <source>
        <dbReference type="Proteomes" id="UP000318571"/>
    </source>
</evidence>
<dbReference type="OMA" id="ASGQMAN"/>
<protein>
    <recommendedName>
        <fullName evidence="3">BAT2 N-terminal domain-containing protein</fullName>
    </recommendedName>
</protein>
<evidence type="ECO:0000259" key="3">
    <source>
        <dbReference type="Pfam" id="PF07001"/>
    </source>
</evidence>
<keyword evidence="5" id="KW-1185">Reference proteome</keyword>
<evidence type="ECO:0000313" key="4">
    <source>
        <dbReference type="EMBL" id="TRY62840.1"/>
    </source>
</evidence>
<feature type="compositionally biased region" description="Basic and acidic residues" evidence="2">
    <location>
        <begin position="463"/>
        <end position="493"/>
    </location>
</feature>
<feature type="region of interest" description="Disordered" evidence="2">
    <location>
        <begin position="994"/>
        <end position="1101"/>
    </location>
</feature>
<organism evidence="4 5">
    <name type="scientific">Tigriopus californicus</name>
    <name type="common">Marine copepod</name>
    <dbReference type="NCBI Taxonomy" id="6832"/>
    <lineage>
        <taxon>Eukaryota</taxon>
        <taxon>Metazoa</taxon>
        <taxon>Ecdysozoa</taxon>
        <taxon>Arthropoda</taxon>
        <taxon>Crustacea</taxon>
        <taxon>Multicrustacea</taxon>
        <taxon>Hexanauplia</taxon>
        <taxon>Copepoda</taxon>
        <taxon>Harpacticoida</taxon>
        <taxon>Harpacticidae</taxon>
        <taxon>Tigriopus</taxon>
    </lineage>
</organism>
<dbReference type="EMBL" id="VCGU01000458">
    <property type="protein sequence ID" value="TRY62840.1"/>
    <property type="molecule type" value="Genomic_DNA"/>
</dbReference>
<dbReference type="Proteomes" id="UP000318571">
    <property type="component" value="Chromosome 10"/>
</dbReference>
<feature type="compositionally biased region" description="Polar residues" evidence="2">
    <location>
        <begin position="1284"/>
        <end position="1301"/>
    </location>
</feature>
<name>A0A553NBM4_TIGCA</name>
<feature type="region of interest" description="Disordered" evidence="2">
    <location>
        <begin position="1266"/>
        <end position="1323"/>
    </location>
</feature>
<dbReference type="GO" id="GO:0030154">
    <property type="term" value="P:cell differentiation"/>
    <property type="evidence" value="ECO:0007669"/>
    <property type="project" value="TreeGrafter"/>
</dbReference>
<dbReference type="PANTHER" id="PTHR14038:SF0">
    <property type="entry name" value="LP18708P"/>
    <property type="match status" value="1"/>
</dbReference>
<feature type="region of interest" description="Disordered" evidence="2">
    <location>
        <begin position="346"/>
        <end position="852"/>
    </location>
</feature>
<feature type="domain" description="BAT2 N-terminal" evidence="3">
    <location>
        <begin position="24"/>
        <end position="155"/>
    </location>
</feature>
<feature type="compositionally biased region" description="Polar residues" evidence="2">
    <location>
        <begin position="571"/>
        <end position="586"/>
    </location>
</feature>
<feature type="compositionally biased region" description="Low complexity" evidence="2">
    <location>
        <begin position="1082"/>
        <end position="1101"/>
    </location>
</feature>
<comment type="caution">
    <text evidence="4">The sequence shown here is derived from an EMBL/GenBank/DDBJ whole genome shotgun (WGS) entry which is preliminary data.</text>
</comment>
<feature type="region of interest" description="Disordered" evidence="2">
    <location>
        <begin position="1"/>
        <end position="136"/>
    </location>
</feature>
<feature type="compositionally biased region" description="Low complexity" evidence="2">
    <location>
        <begin position="560"/>
        <end position="570"/>
    </location>
</feature>
<feature type="compositionally biased region" description="Basic and acidic residues" evidence="2">
    <location>
        <begin position="1035"/>
        <end position="1051"/>
    </location>
</feature>
<feature type="compositionally biased region" description="Polar residues" evidence="2">
    <location>
        <begin position="373"/>
        <end position="382"/>
    </location>
</feature>
<feature type="compositionally biased region" description="Gly residues" evidence="2">
    <location>
        <begin position="710"/>
        <end position="722"/>
    </location>
</feature>
<feature type="compositionally biased region" description="Polar residues" evidence="2">
    <location>
        <begin position="608"/>
        <end position="618"/>
    </location>
</feature>
<feature type="compositionally biased region" description="Basic and acidic residues" evidence="2">
    <location>
        <begin position="433"/>
        <end position="450"/>
    </location>
</feature>
<feature type="compositionally biased region" description="Polar residues" evidence="2">
    <location>
        <begin position="960"/>
        <end position="971"/>
    </location>
</feature>
<dbReference type="PANTHER" id="PTHR14038">
    <property type="entry name" value="BAT2 HLA-B-ASSOCIATED TRANSCRIPT 2"/>
    <property type="match status" value="1"/>
</dbReference>
<feature type="region of interest" description="Disordered" evidence="2">
    <location>
        <begin position="165"/>
        <end position="199"/>
    </location>
</feature>
<evidence type="ECO:0000256" key="1">
    <source>
        <dbReference type="ARBA" id="ARBA00022553"/>
    </source>
</evidence>
<feature type="compositionally biased region" description="Gly residues" evidence="2">
    <location>
        <begin position="678"/>
        <end position="694"/>
    </location>
</feature>
<feature type="compositionally biased region" description="Basic residues" evidence="2">
    <location>
        <begin position="633"/>
        <end position="650"/>
    </location>
</feature>
<evidence type="ECO:0000256" key="2">
    <source>
        <dbReference type="SAM" id="MobiDB-lite"/>
    </source>
</evidence>
<feature type="compositionally biased region" description="Gly residues" evidence="2">
    <location>
        <begin position="535"/>
        <end position="544"/>
    </location>
</feature>
<feature type="compositionally biased region" description="Polar residues" evidence="2">
    <location>
        <begin position="1450"/>
        <end position="1459"/>
    </location>
</feature>
<feature type="compositionally biased region" description="Basic and acidic residues" evidence="2">
    <location>
        <begin position="384"/>
        <end position="397"/>
    </location>
</feature>